<dbReference type="Proteomes" id="UP000490535">
    <property type="component" value="Unassembled WGS sequence"/>
</dbReference>
<evidence type="ECO:0000313" key="1">
    <source>
        <dbReference type="EMBL" id="KAF1019474.1"/>
    </source>
</evidence>
<evidence type="ECO:0008006" key="3">
    <source>
        <dbReference type="Google" id="ProtNLM"/>
    </source>
</evidence>
<evidence type="ECO:0000313" key="2">
    <source>
        <dbReference type="Proteomes" id="UP000490535"/>
    </source>
</evidence>
<reference evidence="2" key="1">
    <citation type="journal article" date="2020" name="MBio">
        <title>Horizontal gene transfer to a defensive symbiont with a reduced genome amongst a multipartite beetle microbiome.</title>
        <authorList>
            <person name="Waterworth S.C."/>
            <person name="Florez L.V."/>
            <person name="Rees E.R."/>
            <person name="Hertweck C."/>
            <person name="Kaltenpoth M."/>
            <person name="Kwan J.C."/>
        </authorList>
    </citation>
    <scope>NUCLEOTIDE SEQUENCE [LARGE SCALE GENOMIC DNA]</scope>
</reference>
<comment type="caution">
    <text evidence="1">The sequence shown here is derived from an EMBL/GenBank/DDBJ whole genome shotgun (WGS) entry which is preliminary data.</text>
</comment>
<dbReference type="Gene3D" id="3.30.370.10">
    <property type="entry name" value="Barstar-like"/>
    <property type="match status" value="1"/>
</dbReference>
<dbReference type="AlphaFoldDB" id="A0A833PC39"/>
<protein>
    <recommendedName>
        <fullName evidence="3">Barstar (barnase inhibitor) domain-containing protein</fullName>
    </recommendedName>
</protein>
<dbReference type="EMBL" id="WNDP01000142">
    <property type="protein sequence ID" value="KAF1019474.1"/>
    <property type="molecule type" value="Genomic_DNA"/>
</dbReference>
<name>A0A833PC39_ACIBZ</name>
<accession>A0A833PC39</accession>
<gene>
    <name evidence="1" type="ORF">GAK29_03900</name>
</gene>
<sequence length="268" mass="31778">MMVQEKYLLKVISFDPDQEPEEQHIYVIDVYEFELTGNQIIFKNCINSNILDEMYELNLLKRRRKIDNLYFVLMYELSVGDKEFSNDLHFSYEFNYTNSDLIVYDFTHDGDEEYEEPSLNEKIAFFLKQNQFLKKYYENKIFIKQWLGLNEFEKECWLKVAYKVCCNQHINENISKVSHIILDGNYIHSESDLYCYIGEQVCGILGYMGYSTSALSDCLTGGNLRPICRPLNITWKNFKSSELNFNCLDDLNYLVELLKKDAILKIQI</sequence>
<dbReference type="InterPro" id="IPR035905">
    <property type="entry name" value="Barstar-like_sf"/>
</dbReference>
<dbReference type="SUPFAM" id="SSF52038">
    <property type="entry name" value="Barstar-related"/>
    <property type="match status" value="1"/>
</dbReference>
<organism evidence="1 2">
    <name type="scientific">Acinetobacter bereziniae</name>
    <name type="common">Acinetobacter genomosp. 10</name>
    <dbReference type="NCBI Taxonomy" id="106648"/>
    <lineage>
        <taxon>Bacteria</taxon>
        <taxon>Pseudomonadati</taxon>
        <taxon>Pseudomonadota</taxon>
        <taxon>Gammaproteobacteria</taxon>
        <taxon>Moraxellales</taxon>
        <taxon>Moraxellaceae</taxon>
        <taxon>Acinetobacter</taxon>
    </lineage>
</organism>
<proteinExistence type="predicted"/>